<dbReference type="Gramene" id="OPUNC01G15910.1">
    <property type="protein sequence ID" value="OPUNC01G15910.1"/>
    <property type="gene ID" value="OPUNC01G15910"/>
</dbReference>
<accession>A0A0E0JIQ4</accession>
<dbReference type="EnsemblPlants" id="OPUNC01G15910.1">
    <property type="protein sequence ID" value="OPUNC01G15910.1"/>
    <property type="gene ID" value="OPUNC01G15910"/>
</dbReference>
<dbReference type="AlphaFoldDB" id="A0A0E0JIQ4"/>
<reference evidence="1" key="1">
    <citation type="submission" date="2015-04" db="UniProtKB">
        <authorList>
            <consortium name="EnsemblPlants"/>
        </authorList>
    </citation>
    <scope>IDENTIFICATION</scope>
</reference>
<sequence>MAWNGTGERPDWFMDGMDPDSSFNLEIRIVSRNSRARWFSLNQGVDADRTQFMDLLDDLVDKYPHEYGDKISLFFFCTETKSHIPVCNDQDLLEMFAKHRARRTCLLTVAYHSPSSEPPVIPHWDSSSLKNCEPCTTPMHPFYCMSKLS</sequence>
<proteinExistence type="predicted"/>
<evidence type="ECO:0000313" key="1">
    <source>
        <dbReference type="EnsemblPlants" id="OPUNC01G15910.1"/>
    </source>
</evidence>
<dbReference type="Proteomes" id="UP000026962">
    <property type="component" value="Chromosome 1"/>
</dbReference>
<keyword evidence="2" id="KW-1185">Reference proteome</keyword>
<name>A0A0E0JIQ4_ORYPU</name>
<dbReference type="OMA" id="EWHEDED"/>
<dbReference type="HOGENOM" id="CLU_1752677_0_0_1"/>
<evidence type="ECO:0000313" key="2">
    <source>
        <dbReference type="Proteomes" id="UP000026962"/>
    </source>
</evidence>
<evidence type="ECO:0008006" key="3">
    <source>
        <dbReference type="Google" id="ProtNLM"/>
    </source>
</evidence>
<protein>
    <recommendedName>
        <fullName evidence="3">PB1 domain-containing protein</fullName>
    </recommendedName>
</protein>
<reference evidence="1" key="2">
    <citation type="submission" date="2018-05" db="EMBL/GenBank/DDBJ databases">
        <title>OpunRS2 (Oryza punctata Reference Sequence Version 2).</title>
        <authorList>
            <person name="Zhang J."/>
            <person name="Kudrna D."/>
            <person name="Lee S."/>
            <person name="Talag J."/>
            <person name="Welchert J."/>
            <person name="Wing R.A."/>
        </authorList>
    </citation>
    <scope>NUCLEOTIDE SEQUENCE [LARGE SCALE GENOMIC DNA]</scope>
</reference>
<organism evidence="1">
    <name type="scientific">Oryza punctata</name>
    <name type="common">Red rice</name>
    <dbReference type="NCBI Taxonomy" id="4537"/>
    <lineage>
        <taxon>Eukaryota</taxon>
        <taxon>Viridiplantae</taxon>
        <taxon>Streptophyta</taxon>
        <taxon>Embryophyta</taxon>
        <taxon>Tracheophyta</taxon>
        <taxon>Spermatophyta</taxon>
        <taxon>Magnoliopsida</taxon>
        <taxon>Liliopsida</taxon>
        <taxon>Poales</taxon>
        <taxon>Poaceae</taxon>
        <taxon>BOP clade</taxon>
        <taxon>Oryzoideae</taxon>
        <taxon>Oryzeae</taxon>
        <taxon>Oryzinae</taxon>
        <taxon>Oryza</taxon>
    </lineage>
</organism>